<dbReference type="InterPro" id="IPR006384">
    <property type="entry name" value="HAD_hydro_PyrdxlP_Pase-like"/>
</dbReference>
<dbReference type="Gene3D" id="3.40.50.1000">
    <property type="entry name" value="HAD superfamily/HAD-like"/>
    <property type="match status" value="1"/>
</dbReference>
<dbReference type="GO" id="GO:0036424">
    <property type="term" value="F:L-phosphoserine phosphatase activity"/>
    <property type="evidence" value="ECO:0007669"/>
    <property type="project" value="TreeGrafter"/>
</dbReference>
<protein>
    <submittedName>
        <fullName evidence="2">2,3-diketo-5-methylthio-1-phosphopentane phosphatase</fullName>
    </submittedName>
</protein>
<reference evidence="2" key="1">
    <citation type="journal article" date="2020" name="mSystems">
        <title>Genome- and Community-Level Interaction Insights into Carbon Utilization and Element Cycling Functions of Hydrothermarchaeota in Hydrothermal Sediment.</title>
        <authorList>
            <person name="Zhou Z."/>
            <person name="Liu Y."/>
            <person name="Xu W."/>
            <person name="Pan J."/>
            <person name="Luo Z.H."/>
            <person name="Li M."/>
        </authorList>
    </citation>
    <scope>NUCLEOTIDE SEQUENCE [LARGE SCALE GENOMIC DNA]</scope>
    <source>
        <strain evidence="2">SpSt-1257</strain>
    </source>
</reference>
<dbReference type="Pfam" id="PF12710">
    <property type="entry name" value="HAD"/>
    <property type="match status" value="1"/>
</dbReference>
<dbReference type="InterPro" id="IPR050582">
    <property type="entry name" value="HAD-like_SerB"/>
</dbReference>
<dbReference type="InterPro" id="IPR036412">
    <property type="entry name" value="HAD-like_sf"/>
</dbReference>
<dbReference type="GO" id="GO:0005737">
    <property type="term" value="C:cytoplasm"/>
    <property type="evidence" value="ECO:0007669"/>
    <property type="project" value="TreeGrafter"/>
</dbReference>
<evidence type="ECO:0000256" key="1">
    <source>
        <dbReference type="ARBA" id="ARBA00022801"/>
    </source>
</evidence>
<keyword evidence="1" id="KW-0378">Hydrolase</keyword>
<dbReference type="SUPFAM" id="SSF56784">
    <property type="entry name" value="HAD-like"/>
    <property type="match status" value="1"/>
</dbReference>
<dbReference type="PANTHER" id="PTHR43344">
    <property type="entry name" value="PHOSPHOSERINE PHOSPHATASE"/>
    <property type="match status" value="1"/>
</dbReference>
<dbReference type="EMBL" id="DSFC01000251">
    <property type="protein sequence ID" value="HEV09628.1"/>
    <property type="molecule type" value="Genomic_DNA"/>
</dbReference>
<dbReference type="PANTHER" id="PTHR43344:SF21">
    <property type="entry name" value="POLYOL PHOSPHATE PHOSPHATASE PYP1"/>
    <property type="match status" value="1"/>
</dbReference>
<organism evidence="2">
    <name type="scientific">Sulfurihydrogenibium azorense</name>
    <dbReference type="NCBI Taxonomy" id="309806"/>
    <lineage>
        <taxon>Bacteria</taxon>
        <taxon>Pseudomonadati</taxon>
        <taxon>Aquificota</taxon>
        <taxon>Aquificia</taxon>
        <taxon>Aquificales</taxon>
        <taxon>Hydrogenothermaceae</taxon>
        <taxon>Sulfurihydrogenibium</taxon>
    </lineage>
</organism>
<dbReference type="Gene3D" id="3.90.1470.20">
    <property type="match status" value="1"/>
</dbReference>
<name>A0A831YEB2_9AQUI</name>
<dbReference type="NCBIfam" id="TIGR01489">
    <property type="entry name" value="DKMTPPase-SF"/>
    <property type="match status" value="1"/>
</dbReference>
<proteinExistence type="predicted"/>
<dbReference type="AlphaFoldDB" id="A0A831YEB2"/>
<dbReference type="GO" id="GO:0000287">
    <property type="term" value="F:magnesium ion binding"/>
    <property type="evidence" value="ECO:0007669"/>
    <property type="project" value="TreeGrafter"/>
</dbReference>
<dbReference type="NCBIfam" id="TIGR01488">
    <property type="entry name" value="HAD-SF-IB"/>
    <property type="match status" value="1"/>
</dbReference>
<gene>
    <name evidence="2" type="ORF">ENO34_04420</name>
</gene>
<dbReference type="Proteomes" id="UP000885621">
    <property type="component" value="Unassembled WGS sequence"/>
</dbReference>
<sequence>MVFLCDFDGTITKVDVVDTFLEVFADREYLDVEERWLKGEISSLDCLSQQVSLVKDIDKEKVDYFLESVEIDEHFKDFVEFVKTFNGKVFIISDGFRYFIEKILDKHGIKVDLILSNELIFTEEGLKVEFPYYYPFCSAKMGNCKCKFYEKNIHHEKLYYIGDGRSDFCVATKVEKVFAKGKLYEYLKSVEKNVYKFENFKDIIKNLQEEIKNDRKRTFRT</sequence>
<comment type="caution">
    <text evidence="2">The sequence shown here is derived from an EMBL/GenBank/DDBJ whole genome shotgun (WGS) entry which is preliminary data.</text>
</comment>
<dbReference type="InterPro" id="IPR023214">
    <property type="entry name" value="HAD_sf"/>
</dbReference>
<evidence type="ECO:0000313" key="2">
    <source>
        <dbReference type="EMBL" id="HEV09628.1"/>
    </source>
</evidence>
<accession>A0A831YEB2</accession>
<dbReference type="GO" id="GO:0006564">
    <property type="term" value="P:L-serine biosynthetic process"/>
    <property type="evidence" value="ECO:0007669"/>
    <property type="project" value="TreeGrafter"/>
</dbReference>